<dbReference type="AlphaFoldDB" id="A0AAU9K6E8"/>
<name>A0AAU9K6E8_9CILI</name>
<sequence>MDITPSLTAEKEPLLSKKASVFDGLQNYRRSFSELLKSPIDIWYLYAYELIAYCSATMVVLSMSLYFTEILKFSDIMTGILIAGFGVSGVLVSIGFGHYIDRHGIKKSLFLSNVFGILNFVLLYLFNNSLFYCAYAPSS</sequence>
<evidence type="ECO:0000256" key="1">
    <source>
        <dbReference type="SAM" id="Phobius"/>
    </source>
</evidence>
<feature type="transmembrane region" description="Helical" evidence="1">
    <location>
        <begin position="112"/>
        <end position="135"/>
    </location>
</feature>
<proteinExistence type="predicted"/>
<keyword evidence="1" id="KW-1133">Transmembrane helix</keyword>
<dbReference type="Gene3D" id="1.20.1250.20">
    <property type="entry name" value="MFS general substrate transporter like domains"/>
    <property type="match status" value="1"/>
</dbReference>
<keyword evidence="1" id="KW-0472">Membrane</keyword>
<comment type="caution">
    <text evidence="2">The sequence shown here is derived from an EMBL/GenBank/DDBJ whole genome shotgun (WGS) entry which is preliminary data.</text>
</comment>
<keyword evidence="1" id="KW-0812">Transmembrane</keyword>
<dbReference type="Proteomes" id="UP001162131">
    <property type="component" value="Unassembled WGS sequence"/>
</dbReference>
<feature type="transmembrane region" description="Helical" evidence="1">
    <location>
        <begin position="79"/>
        <end position="100"/>
    </location>
</feature>
<accession>A0AAU9K6E8</accession>
<dbReference type="InterPro" id="IPR036259">
    <property type="entry name" value="MFS_trans_sf"/>
</dbReference>
<feature type="transmembrane region" description="Helical" evidence="1">
    <location>
        <begin position="43"/>
        <end position="67"/>
    </location>
</feature>
<keyword evidence="3" id="KW-1185">Reference proteome</keyword>
<gene>
    <name evidence="2" type="ORF">BSTOLATCC_MIC59405</name>
</gene>
<protein>
    <recommendedName>
        <fullName evidence="4">Major facilitator superfamily (MFS) profile domain-containing protein</fullName>
    </recommendedName>
</protein>
<organism evidence="2 3">
    <name type="scientific">Blepharisma stoltei</name>
    <dbReference type="NCBI Taxonomy" id="1481888"/>
    <lineage>
        <taxon>Eukaryota</taxon>
        <taxon>Sar</taxon>
        <taxon>Alveolata</taxon>
        <taxon>Ciliophora</taxon>
        <taxon>Postciliodesmatophora</taxon>
        <taxon>Heterotrichea</taxon>
        <taxon>Heterotrichida</taxon>
        <taxon>Blepharismidae</taxon>
        <taxon>Blepharisma</taxon>
    </lineage>
</organism>
<reference evidence="2" key="1">
    <citation type="submission" date="2021-09" db="EMBL/GenBank/DDBJ databases">
        <authorList>
            <consortium name="AG Swart"/>
            <person name="Singh M."/>
            <person name="Singh A."/>
            <person name="Seah K."/>
            <person name="Emmerich C."/>
        </authorList>
    </citation>
    <scope>NUCLEOTIDE SEQUENCE</scope>
    <source>
        <strain evidence="2">ATCC30299</strain>
    </source>
</reference>
<dbReference type="SUPFAM" id="SSF103473">
    <property type="entry name" value="MFS general substrate transporter"/>
    <property type="match status" value="1"/>
</dbReference>
<dbReference type="EMBL" id="CAJZBQ010000057">
    <property type="protein sequence ID" value="CAG9333587.1"/>
    <property type="molecule type" value="Genomic_DNA"/>
</dbReference>
<evidence type="ECO:0000313" key="2">
    <source>
        <dbReference type="EMBL" id="CAG9333587.1"/>
    </source>
</evidence>
<evidence type="ECO:0000313" key="3">
    <source>
        <dbReference type="Proteomes" id="UP001162131"/>
    </source>
</evidence>
<evidence type="ECO:0008006" key="4">
    <source>
        <dbReference type="Google" id="ProtNLM"/>
    </source>
</evidence>